<dbReference type="Proteomes" id="UP001165065">
    <property type="component" value="Unassembled WGS sequence"/>
</dbReference>
<sequence>MAGSRIGQVYPPAADSQFIEATSFQHCEERIPKVVGLVCDDANLHGSLSKKMAEHGFACTSTSSPHDSVLFVESSASALFQFVNGQPFPPPPLCVLPHPNNPFSLGLTYGIRTIEDAIEVLKSGQTIATDATKVSFGSTVCHSLHSISLNPLYTSLSSTSLLSYLTSFICTTPKLSCKIKIEDYDYDELSIHTLMNSTAQSQVFENTEAQQKFTSITVHNQSRYVGPPSFATGFGNNCEPNDGRLDAVFLFPCNGLYLLKRARRAIHKLGVRWYSGSSSVVYLHPREIKLSALTIDGGEIEIDGILHPIGGADVTLKCVESCVIMYGKKDGEETS</sequence>
<dbReference type="InterPro" id="IPR016064">
    <property type="entry name" value="NAD/diacylglycerol_kinase_sf"/>
</dbReference>
<comment type="caution">
    <text evidence="1">The sequence shown here is derived from an EMBL/GenBank/DDBJ whole genome shotgun (WGS) entry which is preliminary data.</text>
</comment>
<reference evidence="2" key="1">
    <citation type="journal article" date="2023" name="Commun. Biol.">
        <title>Genome analysis of Parmales, the sister group of diatoms, reveals the evolutionary specialization of diatoms from phago-mixotrophs to photoautotrophs.</title>
        <authorList>
            <person name="Ban H."/>
            <person name="Sato S."/>
            <person name="Yoshikawa S."/>
            <person name="Yamada K."/>
            <person name="Nakamura Y."/>
            <person name="Ichinomiya M."/>
            <person name="Sato N."/>
            <person name="Blanc-Mathieu R."/>
            <person name="Endo H."/>
            <person name="Kuwata A."/>
            <person name="Ogata H."/>
        </authorList>
    </citation>
    <scope>NUCLEOTIDE SEQUENCE [LARGE SCALE GENOMIC DNA]</scope>
</reference>
<dbReference type="EMBL" id="BRYA01000269">
    <property type="protein sequence ID" value="GMI45871.1"/>
    <property type="molecule type" value="Genomic_DNA"/>
</dbReference>
<keyword evidence="2" id="KW-1185">Reference proteome</keyword>
<evidence type="ECO:0000313" key="2">
    <source>
        <dbReference type="Proteomes" id="UP001165065"/>
    </source>
</evidence>
<proteinExistence type="predicted"/>
<organism evidence="1 2">
    <name type="scientific">Triparma columacea</name>
    <dbReference type="NCBI Taxonomy" id="722753"/>
    <lineage>
        <taxon>Eukaryota</taxon>
        <taxon>Sar</taxon>
        <taxon>Stramenopiles</taxon>
        <taxon>Ochrophyta</taxon>
        <taxon>Bolidophyceae</taxon>
        <taxon>Parmales</taxon>
        <taxon>Triparmaceae</taxon>
        <taxon>Triparma</taxon>
    </lineage>
</organism>
<evidence type="ECO:0000313" key="1">
    <source>
        <dbReference type="EMBL" id="GMI45871.1"/>
    </source>
</evidence>
<dbReference type="SUPFAM" id="SSF111331">
    <property type="entry name" value="NAD kinase/diacylglycerol kinase-like"/>
    <property type="match status" value="1"/>
</dbReference>
<protein>
    <submittedName>
        <fullName evidence="1">Uncharacterized protein</fullName>
    </submittedName>
</protein>
<gene>
    <name evidence="1" type="ORF">TrCOL_g8431</name>
</gene>
<dbReference type="AlphaFoldDB" id="A0A9W7GH89"/>
<accession>A0A9W7GH89</accession>
<name>A0A9W7GH89_9STRA</name>